<dbReference type="InterPro" id="IPR016181">
    <property type="entry name" value="Acyl_CoA_acyltransferase"/>
</dbReference>
<keyword evidence="3" id="KW-1185">Reference proteome</keyword>
<dbReference type="AlphaFoldDB" id="A0A443I3H8"/>
<accession>A0A443I3H8</accession>
<feature type="domain" description="N-acetyltransferase" evidence="1">
    <location>
        <begin position="25"/>
        <end position="219"/>
    </location>
</feature>
<reference evidence="2 3" key="1">
    <citation type="journal article" date="2018" name="Front. Microbiol.">
        <title>Genomic and genetic insights into a cosmopolitan fungus, Paecilomyces variotii (Eurotiales).</title>
        <authorList>
            <person name="Urquhart A.S."/>
            <person name="Mondo S.J."/>
            <person name="Makela M.R."/>
            <person name="Hane J.K."/>
            <person name="Wiebenga A."/>
            <person name="He G."/>
            <person name="Mihaltcheva S."/>
            <person name="Pangilinan J."/>
            <person name="Lipzen A."/>
            <person name="Barry K."/>
            <person name="de Vries R.P."/>
            <person name="Grigoriev I.V."/>
            <person name="Idnurm A."/>
        </authorList>
    </citation>
    <scope>NUCLEOTIDE SEQUENCE [LARGE SCALE GENOMIC DNA]</scope>
    <source>
        <strain evidence="2 3">CBS 101075</strain>
    </source>
</reference>
<organism evidence="2 3">
    <name type="scientific">Byssochlamys spectabilis</name>
    <name type="common">Paecilomyces variotii</name>
    <dbReference type="NCBI Taxonomy" id="264951"/>
    <lineage>
        <taxon>Eukaryota</taxon>
        <taxon>Fungi</taxon>
        <taxon>Dikarya</taxon>
        <taxon>Ascomycota</taxon>
        <taxon>Pezizomycotina</taxon>
        <taxon>Eurotiomycetes</taxon>
        <taxon>Eurotiomycetidae</taxon>
        <taxon>Eurotiales</taxon>
        <taxon>Thermoascaceae</taxon>
        <taxon>Paecilomyces</taxon>
    </lineage>
</organism>
<dbReference type="CDD" id="cd04301">
    <property type="entry name" value="NAT_SF"/>
    <property type="match status" value="1"/>
</dbReference>
<keyword evidence="2" id="KW-0808">Transferase</keyword>
<keyword evidence="2" id="KW-0012">Acyltransferase</keyword>
<dbReference type="SUPFAM" id="SSF55729">
    <property type="entry name" value="Acyl-CoA N-acyltransferases (Nat)"/>
    <property type="match status" value="1"/>
</dbReference>
<protein>
    <submittedName>
        <fullName evidence="2">Acyl-CoA N-acyltransferase</fullName>
    </submittedName>
</protein>
<dbReference type="PROSITE" id="PS51186">
    <property type="entry name" value="GNAT"/>
    <property type="match status" value="1"/>
</dbReference>
<dbReference type="InterPro" id="IPR052523">
    <property type="entry name" value="Trichothecene_AcTrans"/>
</dbReference>
<name>A0A443I3H8_BYSSP</name>
<dbReference type="PANTHER" id="PTHR42791">
    <property type="entry name" value="GNAT FAMILY ACETYLTRANSFERASE"/>
    <property type="match status" value="1"/>
</dbReference>
<dbReference type="Proteomes" id="UP000283841">
    <property type="component" value="Unassembled WGS sequence"/>
</dbReference>
<proteinExistence type="predicted"/>
<evidence type="ECO:0000259" key="1">
    <source>
        <dbReference type="PROSITE" id="PS51186"/>
    </source>
</evidence>
<dbReference type="Pfam" id="PF13508">
    <property type="entry name" value="Acetyltransf_7"/>
    <property type="match status" value="1"/>
</dbReference>
<dbReference type="RefSeq" id="XP_028488294.1">
    <property type="nucleotide sequence ID" value="XM_028630093.1"/>
</dbReference>
<dbReference type="VEuPathDB" id="FungiDB:C8Q69DRAFT_459625"/>
<evidence type="ECO:0000313" key="2">
    <source>
        <dbReference type="EMBL" id="RWQ98649.1"/>
    </source>
</evidence>
<dbReference type="InterPro" id="IPR000182">
    <property type="entry name" value="GNAT_dom"/>
</dbReference>
<dbReference type="EMBL" id="RCNU01000002">
    <property type="protein sequence ID" value="RWQ98649.1"/>
    <property type="molecule type" value="Genomic_DNA"/>
</dbReference>
<dbReference type="GeneID" id="39599370"/>
<sequence length="256" mass="29128">MKFTLSPVNADDAESLVRKCDFPAMRDNPLHLLMFPHSCEEMEEEEIKWTIEGLEKTLQTRSAGFRKVCLEDGTPAGFAGWSLEQTTHEGKTTNIGAVSEEREEPNKCPRRDYWHPSTLDVKTWVGVSRMFRDEKKRVLENRKNIWRLNMISVNPAYQRQGIGSILLQWGTEEADAHGRDSFLISSPAGVHLYAKFGFKVVGEIHTPRGTFTSMFREAQLNEVTSSFNEISSIKRPVPRSNAGVEEVKNSKDILRV</sequence>
<gene>
    <name evidence="2" type="ORF">C8Q69DRAFT_459625</name>
</gene>
<dbReference type="Gene3D" id="3.40.630.30">
    <property type="match status" value="1"/>
</dbReference>
<dbReference type="PANTHER" id="PTHR42791:SF1">
    <property type="entry name" value="N-ACETYLTRANSFERASE DOMAIN-CONTAINING PROTEIN"/>
    <property type="match status" value="1"/>
</dbReference>
<dbReference type="STRING" id="264951.A0A443I3H8"/>
<comment type="caution">
    <text evidence="2">The sequence shown here is derived from an EMBL/GenBank/DDBJ whole genome shotgun (WGS) entry which is preliminary data.</text>
</comment>
<dbReference type="GO" id="GO:0016747">
    <property type="term" value="F:acyltransferase activity, transferring groups other than amino-acyl groups"/>
    <property type="evidence" value="ECO:0007669"/>
    <property type="project" value="InterPro"/>
</dbReference>
<evidence type="ECO:0000313" key="3">
    <source>
        <dbReference type="Proteomes" id="UP000283841"/>
    </source>
</evidence>